<dbReference type="InterPro" id="IPR036575">
    <property type="entry name" value="TFIIS_cen_dom_sf"/>
</dbReference>
<dbReference type="SUPFAM" id="SSF46942">
    <property type="entry name" value="Elongation factor TFIIS domain 2"/>
    <property type="match status" value="1"/>
</dbReference>
<dbReference type="Gene3D" id="1.10.472.30">
    <property type="entry name" value="Transcription elongation factor S-II, central domain"/>
    <property type="match status" value="1"/>
</dbReference>
<proteinExistence type="predicted"/>
<feature type="region of interest" description="Disordered" evidence="1">
    <location>
        <begin position="355"/>
        <end position="381"/>
    </location>
</feature>
<evidence type="ECO:0000259" key="2">
    <source>
        <dbReference type="PROSITE" id="PS51321"/>
    </source>
</evidence>
<dbReference type="Pfam" id="PF07744">
    <property type="entry name" value="SPOC"/>
    <property type="match status" value="1"/>
</dbReference>
<dbReference type="InterPro" id="IPR012921">
    <property type="entry name" value="SPOC_C"/>
</dbReference>
<feature type="region of interest" description="Disordered" evidence="1">
    <location>
        <begin position="281"/>
        <end position="313"/>
    </location>
</feature>
<dbReference type="GO" id="GO:0006351">
    <property type="term" value="P:DNA-templated transcription"/>
    <property type="evidence" value="ECO:0007669"/>
    <property type="project" value="InterPro"/>
</dbReference>
<feature type="region of interest" description="Disordered" evidence="1">
    <location>
        <begin position="829"/>
        <end position="951"/>
    </location>
</feature>
<feature type="compositionally biased region" description="Basic and acidic residues" evidence="1">
    <location>
        <begin position="635"/>
        <end position="646"/>
    </location>
</feature>
<feature type="compositionally biased region" description="Polar residues" evidence="1">
    <location>
        <begin position="296"/>
        <end position="309"/>
    </location>
</feature>
<feature type="compositionally biased region" description="Polar residues" evidence="1">
    <location>
        <begin position="211"/>
        <end position="234"/>
    </location>
</feature>
<protein>
    <recommendedName>
        <fullName evidence="2">TFIIS central domain-containing protein</fullName>
    </recommendedName>
</protein>
<sequence>MATNLVSEQLPAQSIQIDQLEQISDKLDSPMQVGLMGPATSNSAMQHMSLPNMQMDLLGLGRSGAQPQQISLSNSHVQYLESMSHGHAMQKLSRSDMHIGEAELQSYNQMSQQYFLSNQQTGETLSNNVGSQHASSLNKRKAAIQPTSGSLASPNYEVSNKRVAQAESRPWLQPISMPNTVGVPMQSVSNTSPSPHSQIPLKRSFPIKNVPHQSSLQRNHTGQIHPSPKAQNESLEAVRSKLRESLAAALDLVFQEKDKILNAEGHLQNEAKEMMDATEDSFGRNYNSDENRLHETANSNTGVSVQTSKSDGDELRSSVILNDGDVSLGDTFFVKDELLQGNGLSWVLESDTDLTGKKDTESAQKLSDQQVLAGEDGRSTVPTPQVLASKIEEELFKLFGGVNKKYKEKGRSLLFNLKDRNNPDLREKVMSGEIPPKRLCSMSAEELASKELSEWRMAKAEELAQMVVLPDSDVDIRRLVKKTHKGEFQVEVEQDSVSVEVAVGTSSLTNAPPKLEDKKASPSLKLNRAKDKHPRKADQPKPKTKTGRIKNNIEDHDESCTITIPYNEGSDLMQGFMVDDVLKDTEFLPPIVSLDEFMESLNTEPPFEHLPGDAGKTAPASDKDDSVSKLPDVSPEDHSDTMTDKHGIEVMSPKVDASREHIESFGKSERTPSVGFSKDGHVWQGLLQLNVSATASVIGIYRSGEKTSTKNWSDFIEIKGRVRLDAFEKFLQELPMSRSRAIMVVHFVCKEDSQENERASVRELVDSYVLDGRVGLAEPARGVELYTCPPDSKTREMLSKVLPKDQLDGLNAIDNGLIGVIVWRKPQRSISPNSASHNKHNSKKHLSSRRHQEKESNVNVNMTPKNAYPRDVSSSLPKPQPQPQTQTQIDVDEDDDVPPGFGPPSTRDDDDLPEFNFSNDSSTPRPPLSTHSPNPVSGMAPFNPMSRHASRPVDQMRELVQRYGQSGTSGIGIEMQPWNDDDDDMPEWRPEHIQQRPHGVSVQLHGRQQPVLRAHMVQQTPPLPTPTSGMSRVSVIHDQQNVASWQHASRMVPPFQQTSGGQLYGSSGHQQGSGWPRDPAKSRGL</sequence>
<name>A0AAV8SIT6_9ROSI</name>
<gene>
    <name evidence="3" type="ORF">K2173_026120</name>
</gene>
<dbReference type="Proteomes" id="UP001159364">
    <property type="component" value="Linkage Group LG11"/>
</dbReference>
<evidence type="ECO:0000256" key="1">
    <source>
        <dbReference type="SAM" id="MobiDB-lite"/>
    </source>
</evidence>
<feature type="compositionally biased region" description="Polar residues" evidence="1">
    <location>
        <begin position="126"/>
        <end position="137"/>
    </location>
</feature>
<feature type="domain" description="TFIIS central" evidence="2">
    <location>
        <begin position="359"/>
        <end position="475"/>
    </location>
</feature>
<organism evidence="3 4">
    <name type="scientific">Erythroxylum novogranatense</name>
    <dbReference type="NCBI Taxonomy" id="1862640"/>
    <lineage>
        <taxon>Eukaryota</taxon>
        <taxon>Viridiplantae</taxon>
        <taxon>Streptophyta</taxon>
        <taxon>Embryophyta</taxon>
        <taxon>Tracheophyta</taxon>
        <taxon>Spermatophyta</taxon>
        <taxon>Magnoliopsida</taxon>
        <taxon>eudicotyledons</taxon>
        <taxon>Gunneridae</taxon>
        <taxon>Pentapetalae</taxon>
        <taxon>rosids</taxon>
        <taxon>fabids</taxon>
        <taxon>Malpighiales</taxon>
        <taxon>Erythroxylaceae</taxon>
        <taxon>Erythroxylum</taxon>
    </lineage>
</organism>
<feature type="compositionally biased region" description="Polar residues" evidence="1">
    <location>
        <begin position="186"/>
        <end position="197"/>
    </location>
</feature>
<dbReference type="SMART" id="SM00510">
    <property type="entry name" value="TFS2M"/>
    <property type="match status" value="1"/>
</dbReference>
<dbReference type="InterPro" id="IPR003618">
    <property type="entry name" value="TFIIS_cen_dom"/>
</dbReference>
<evidence type="ECO:0000313" key="4">
    <source>
        <dbReference type="Proteomes" id="UP001159364"/>
    </source>
</evidence>
<dbReference type="PROSITE" id="PS51321">
    <property type="entry name" value="TFIIS_CENTRAL"/>
    <property type="match status" value="1"/>
</dbReference>
<reference evidence="3 4" key="1">
    <citation type="submission" date="2021-09" db="EMBL/GenBank/DDBJ databases">
        <title>Genomic insights and catalytic innovation underlie evolution of tropane alkaloids biosynthesis.</title>
        <authorList>
            <person name="Wang Y.-J."/>
            <person name="Tian T."/>
            <person name="Huang J.-P."/>
            <person name="Huang S.-X."/>
        </authorList>
    </citation>
    <scope>NUCLEOTIDE SEQUENCE [LARGE SCALE GENOMIC DNA]</scope>
    <source>
        <strain evidence="3">KIB-2018</strain>
        <tissue evidence="3">Leaf</tissue>
    </source>
</reference>
<evidence type="ECO:0000313" key="3">
    <source>
        <dbReference type="EMBL" id="KAJ8751904.1"/>
    </source>
</evidence>
<keyword evidence="4" id="KW-1185">Reference proteome</keyword>
<dbReference type="AlphaFoldDB" id="A0AAV8SIT6"/>
<dbReference type="EMBL" id="JAIWQS010000011">
    <property type="protein sequence ID" value="KAJ8751904.1"/>
    <property type="molecule type" value="Genomic_DNA"/>
</dbReference>
<dbReference type="GO" id="GO:0005634">
    <property type="term" value="C:nucleus"/>
    <property type="evidence" value="ECO:0007669"/>
    <property type="project" value="TreeGrafter"/>
</dbReference>
<dbReference type="Pfam" id="PF07500">
    <property type="entry name" value="TFIIS_M"/>
    <property type="match status" value="1"/>
</dbReference>
<feature type="region of interest" description="Disordered" evidence="1">
    <location>
        <begin position="603"/>
        <end position="646"/>
    </location>
</feature>
<dbReference type="PANTHER" id="PTHR11477:SF20">
    <property type="entry name" value="SPOC DOMAIN _ TRANSCRIPTION ELONGATION FACTOR S-II PROTEIN"/>
    <property type="match status" value="1"/>
</dbReference>
<feature type="region of interest" description="Disordered" evidence="1">
    <location>
        <begin position="182"/>
        <end position="235"/>
    </location>
</feature>
<feature type="compositionally biased region" description="Polar residues" evidence="1">
    <location>
        <begin position="1055"/>
        <end position="1073"/>
    </location>
</feature>
<feature type="region of interest" description="Disordered" evidence="1">
    <location>
        <begin position="126"/>
        <end position="153"/>
    </location>
</feature>
<dbReference type="PANTHER" id="PTHR11477">
    <property type="entry name" value="TRANSCRIPTION FACTOR S-II ZINC FINGER DOMAIN-CONTAINING PROTEIN"/>
    <property type="match status" value="1"/>
</dbReference>
<feature type="compositionally biased region" description="Basic residues" evidence="1">
    <location>
        <begin position="837"/>
        <end position="849"/>
    </location>
</feature>
<feature type="region of interest" description="Disordered" evidence="1">
    <location>
        <begin position="1046"/>
        <end position="1085"/>
    </location>
</feature>
<feature type="compositionally biased region" description="Polar residues" evidence="1">
    <location>
        <begin position="916"/>
        <end position="935"/>
    </location>
</feature>
<dbReference type="CDD" id="cd21538">
    <property type="entry name" value="SPOC_TFIIS"/>
    <property type="match status" value="1"/>
</dbReference>
<comment type="caution">
    <text evidence="3">The sequence shown here is derived from an EMBL/GenBank/DDBJ whole genome shotgun (WGS) entry which is preliminary data.</text>
</comment>
<feature type="region of interest" description="Disordered" evidence="1">
    <location>
        <begin position="508"/>
        <end position="549"/>
    </location>
</feature>
<accession>A0AAV8SIT6</accession>